<sequence length="256" mass="28275">MLINKKKRVSNTYIKARKNSSIFGLDCEVLSLDDAYCVQKESLKSRSDISAWKLGGSTDLTRKLFKTESVYYGAIESKFVFNASDVVLPKFIEHPVGELEITFKLSREVENLAQFDLRSEPIDTFIESVLPSIEMPWSQFPLPEAGLNVLVADSCAAGLLILGEEYSWNGDTAIQLPCQLNGNECLVEGNVNNIVMTPSGALREFLLLAKQHQLSLRQGQYVATGGCTPCVPLPVNEVLTVTFQELGGFSFKLLGE</sequence>
<dbReference type="InterPro" id="IPR036663">
    <property type="entry name" value="Fumarylacetoacetase_C_sf"/>
</dbReference>
<reference evidence="1 2" key="1">
    <citation type="submission" date="2023-12" db="EMBL/GenBank/DDBJ databases">
        <title>Friends and Foes: Symbiotic and Algicidal bacterial influence on Karenia brevis blooms.</title>
        <authorList>
            <person name="Fei C."/>
            <person name="Mohamed A.R."/>
            <person name="Booker A."/>
            <person name="Arshad M."/>
            <person name="Klass S."/>
            <person name="Ahn S."/>
            <person name="Gilbert P.M."/>
            <person name="Heil C.A."/>
            <person name="Martinez J.M."/>
            <person name="Amin S.A."/>
        </authorList>
    </citation>
    <scope>NUCLEOTIDE SEQUENCE [LARGE SCALE GENOMIC DNA]</scope>
    <source>
        <strain evidence="1 2">CE15</strain>
    </source>
</reference>
<name>A0ABU8EQE9_9GAMM</name>
<evidence type="ECO:0008006" key="3">
    <source>
        <dbReference type="Google" id="ProtNLM"/>
    </source>
</evidence>
<dbReference type="Gene3D" id="3.90.850.10">
    <property type="entry name" value="Fumarylacetoacetase-like, C-terminal domain"/>
    <property type="match status" value="1"/>
</dbReference>
<dbReference type="RefSeq" id="WP_336434420.1">
    <property type="nucleotide sequence ID" value="NZ_JBAWKS010000001.1"/>
</dbReference>
<keyword evidence="2" id="KW-1185">Reference proteome</keyword>
<gene>
    <name evidence="1" type="ORF">WAE96_01955</name>
</gene>
<evidence type="ECO:0000313" key="1">
    <source>
        <dbReference type="EMBL" id="MEI4548471.1"/>
    </source>
</evidence>
<protein>
    <recommendedName>
        <fullName evidence="3">Fumarylacetoacetase-like C-terminal domain-containing protein</fullName>
    </recommendedName>
</protein>
<dbReference type="PANTHER" id="PTHR30143">
    <property type="entry name" value="ACID HYDRATASE"/>
    <property type="match status" value="1"/>
</dbReference>
<dbReference type="InterPro" id="IPR050772">
    <property type="entry name" value="Hydratase-Decarb/MhpD_sf"/>
</dbReference>
<dbReference type="EMBL" id="JBAWKS010000001">
    <property type="protein sequence ID" value="MEI4548471.1"/>
    <property type="molecule type" value="Genomic_DNA"/>
</dbReference>
<proteinExistence type="predicted"/>
<organism evidence="1 2">
    <name type="scientific">Pseudoalteromonas spongiae</name>
    <dbReference type="NCBI Taxonomy" id="298657"/>
    <lineage>
        <taxon>Bacteria</taxon>
        <taxon>Pseudomonadati</taxon>
        <taxon>Pseudomonadota</taxon>
        <taxon>Gammaproteobacteria</taxon>
        <taxon>Alteromonadales</taxon>
        <taxon>Pseudoalteromonadaceae</taxon>
        <taxon>Pseudoalteromonas</taxon>
    </lineage>
</organism>
<accession>A0ABU8EQE9</accession>
<evidence type="ECO:0000313" key="2">
    <source>
        <dbReference type="Proteomes" id="UP001382455"/>
    </source>
</evidence>
<dbReference type="Proteomes" id="UP001382455">
    <property type="component" value="Unassembled WGS sequence"/>
</dbReference>
<comment type="caution">
    <text evidence="1">The sequence shown here is derived from an EMBL/GenBank/DDBJ whole genome shotgun (WGS) entry which is preliminary data.</text>
</comment>
<dbReference type="PANTHER" id="PTHR30143:SF0">
    <property type="entry name" value="2-KETO-4-PENTENOATE HYDRATASE"/>
    <property type="match status" value="1"/>
</dbReference>
<dbReference type="SUPFAM" id="SSF56529">
    <property type="entry name" value="FAH"/>
    <property type="match status" value="1"/>
</dbReference>